<evidence type="ECO:0000313" key="1">
    <source>
        <dbReference type="EMBL" id="KAF5861455.1"/>
    </source>
</evidence>
<accession>A0A8H6A7V9</accession>
<dbReference type="PANTHER" id="PTHR37540">
    <property type="entry name" value="TRANSCRIPTION FACTOR (ACR-2), PUTATIVE-RELATED-RELATED"/>
    <property type="match status" value="1"/>
</dbReference>
<dbReference type="EMBL" id="SPNV01000099">
    <property type="protein sequence ID" value="KAF5861455.1"/>
    <property type="molecule type" value="Genomic_DNA"/>
</dbReference>
<dbReference type="Proteomes" id="UP000541154">
    <property type="component" value="Unassembled WGS sequence"/>
</dbReference>
<proteinExistence type="predicted"/>
<gene>
    <name evidence="1" type="ORF">ETB97_012934</name>
</gene>
<keyword evidence="2" id="KW-1185">Reference proteome</keyword>
<organism evidence="1 2">
    <name type="scientific">Petromyces alliaceus</name>
    <name type="common">Aspergillus alliaceus</name>
    <dbReference type="NCBI Taxonomy" id="209559"/>
    <lineage>
        <taxon>Eukaryota</taxon>
        <taxon>Fungi</taxon>
        <taxon>Dikarya</taxon>
        <taxon>Ascomycota</taxon>
        <taxon>Pezizomycotina</taxon>
        <taxon>Eurotiomycetes</taxon>
        <taxon>Eurotiomycetidae</taxon>
        <taxon>Eurotiales</taxon>
        <taxon>Aspergillaceae</taxon>
        <taxon>Aspergillus</taxon>
        <taxon>Aspergillus subgen. Circumdati</taxon>
    </lineage>
</organism>
<name>A0A8H6A7V9_PETAA</name>
<dbReference type="AlphaFoldDB" id="A0A8H6A7V9"/>
<protein>
    <submittedName>
        <fullName evidence="1">Uncharacterized protein</fullName>
    </submittedName>
</protein>
<comment type="caution">
    <text evidence="1">The sequence shown here is derived from an EMBL/GenBank/DDBJ whole genome shotgun (WGS) entry which is preliminary data.</text>
</comment>
<dbReference type="PANTHER" id="PTHR37540:SF5">
    <property type="entry name" value="TRANSCRIPTION FACTOR DOMAIN-CONTAINING PROTEIN"/>
    <property type="match status" value="1"/>
</dbReference>
<evidence type="ECO:0000313" key="2">
    <source>
        <dbReference type="Proteomes" id="UP000541154"/>
    </source>
</evidence>
<reference evidence="1 2" key="1">
    <citation type="submission" date="2019-04" db="EMBL/GenBank/DDBJ databases">
        <title>Aspergillus burnettii sp. nov., novel species from soil in southeast Queensland.</title>
        <authorList>
            <person name="Gilchrist C.L.M."/>
            <person name="Pitt J.I."/>
            <person name="Lange L."/>
            <person name="Lacey H.J."/>
            <person name="Vuong D."/>
            <person name="Midgley D.J."/>
            <person name="Greenfield P."/>
            <person name="Bradbury M."/>
            <person name="Lacey E."/>
            <person name="Busk P.K."/>
            <person name="Pilgaard B."/>
            <person name="Chooi Y.H."/>
            <person name="Piggott A.M."/>
        </authorList>
    </citation>
    <scope>NUCLEOTIDE SEQUENCE [LARGE SCALE GENOMIC DNA]</scope>
    <source>
        <strain evidence="1 2">FRR 5400</strain>
    </source>
</reference>
<sequence>MSPEQQDFVFVNGPALGSGSDAKSRNIRSALIKRRITEKQDNFRREEAAKRERLIQRRNLQEQPNNNALKALCSCRRESQDVGTSQTQMSRKNSPAFLVASDRATICGTCSGLGSLEDLRTNQERRNPPPSLSAVNGRMDPFSPLDASLGAQVDSLVHFAVTCIWPAFRQSDYAGNCYQAWMLQSSQNKLLIYSTLWAASYHRDILRISYGSSDPVLETKEQLYYKGLVLRTLYSDVADYENEERRDGVIMCILYLAVNDCAKEKVARDTSPFTPPFVDLQYLSFYGSREYHSTHWGFIQTLLGRLGGIHSIRLYGLGWLLSIADLMFAAHSLTKPKYPLVDVQGRVYNPPSALGVFQVSSKPPTPVMSGFQDLLSLTPPVKEEIVGVFIHLGEFSEVVQLYCNRDLDVSTMDLIADIRNQVHHKLFGLPDEHDRAECIIRESSHASALGDNSQSLEIYYACRLSAFLYALHVTFPAPKSATLRATIVPQLTQRLHQASQNVCNALLLWCITVAAIGAEGMTQRQLLVQLTEGFCRDLHIQSVTQFSSILRSFAWVDFACSAGFHRLWGEVMPPS</sequence>